<dbReference type="EMBL" id="LHQQ01000101">
    <property type="protein sequence ID" value="KOS42647.1"/>
    <property type="molecule type" value="Genomic_DNA"/>
</dbReference>
<accession>A0A0M8P396</accession>
<sequence length="66" mass="7550">MHLQFKFRAISSFPNFPNFPKYVNIKKKVQRSVVGTTVWYAGEEESHLQAPPPNLVPDHSARPNLS</sequence>
<protein>
    <submittedName>
        <fullName evidence="2">Uncharacterized protein</fullName>
    </submittedName>
</protein>
<evidence type="ECO:0000313" key="2">
    <source>
        <dbReference type="EMBL" id="KOS42647.1"/>
    </source>
</evidence>
<keyword evidence="3" id="KW-1185">Reference proteome</keyword>
<evidence type="ECO:0000256" key="1">
    <source>
        <dbReference type="SAM" id="MobiDB-lite"/>
    </source>
</evidence>
<evidence type="ECO:0000313" key="3">
    <source>
        <dbReference type="Proteomes" id="UP000037696"/>
    </source>
</evidence>
<name>A0A0M8P396_9EURO</name>
<proteinExistence type="predicted"/>
<gene>
    <name evidence="2" type="ORF">ACN38_g6481</name>
</gene>
<feature type="region of interest" description="Disordered" evidence="1">
    <location>
        <begin position="45"/>
        <end position="66"/>
    </location>
</feature>
<dbReference type="AlphaFoldDB" id="A0A0M8P396"/>
<dbReference type="Proteomes" id="UP000037696">
    <property type="component" value="Unassembled WGS sequence"/>
</dbReference>
<reference evidence="2 3" key="1">
    <citation type="submission" date="2015-08" db="EMBL/GenBank/DDBJ databases">
        <title>Genome sequencing of Penicillium nordicum.</title>
        <authorList>
            <person name="Nguyen H.D."/>
            <person name="Seifert K.A."/>
        </authorList>
    </citation>
    <scope>NUCLEOTIDE SEQUENCE [LARGE SCALE GENOMIC DNA]</scope>
    <source>
        <strain evidence="2 3">DAOMC 185683</strain>
    </source>
</reference>
<comment type="caution">
    <text evidence="2">The sequence shown here is derived from an EMBL/GenBank/DDBJ whole genome shotgun (WGS) entry which is preliminary data.</text>
</comment>
<organism evidence="2 3">
    <name type="scientific">Penicillium nordicum</name>
    <dbReference type="NCBI Taxonomy" id="229535"/>
    <lineage>
        <taxon>Eukaryota</taxon>
        <taxon>Fungi</taxon>
        <taxon>Dikarya</taxon>
        <taxon>Ascomycota</taxon>
        <taxon>Pezizomycotina</taxon>
        <taxon>Eurotiomycetes</taxon>
        <taxon>Eurotiomycetidae</taxon>
        <taxon>Eurotiales</taxon>
        <taxon>Aspergillaceae</taxon>
        <taxon>Penicillium</taxon>
    </lineage>
</organism>